<dbReference type="InterPro" id="IPR046612">
    <property type="entry name" value="DUF6671"/>
</dbReference>
<evidence type="ECO:0000313" key="2">
    <source>
        <dbReference type="EMBL" id="VBA55822.1"/>
    </source>
</evidence>
<evidence type="ECO:0000313" key="3">
    <source>
        <dbReference type="Proteomes" id="UP000268285"/>
    </source>
</evidence>
<gene>
    <name evidence="2" type="ORF">LAUMK142_05272</name>
</gene>
<accession>A0A498R4H6</accession>
<dbReference type="Pfam" id="PF20376">
    <property type="entry name" value="DUF6671"/>
    <property type="match status" value="1"/>
</dbReference>
<dbReference type="OrthoDB" id="9793837at2"/>
<protein>
    <recommendedName>
        <fullName evidence="1">DUF6671 domain-containing protein</fullName>
    </recommendedName>
</protein>
<dbReference type="Proteomes" id="UP000268285">
    <property type="component" value="Unassembled WGS sequence"/>
</dbReference>
<sequence>MTRRHGSGDTAEVAGERVRTGNYAGAVIAMGTMHGKTRQVAPAFADTLGAHVIAPAGIDTDQFGTFTAEVARPLTPLATATAKARLGMYAGGVPYGLASEASYDTWFGTVVVHEEILVFVDDTRDIQVAESVNTPGSPGVPQLVDTADQAVAAARRFGFPSQAAVVRANVNDGWRVIGKGITDTRILVKAVAAAAAAGDNRQVCVEPDLRAHHNPTRRDVLIALARRLARRLATPCPECGCPGYGKIGARAGLPCQVCGWPTAAIAADIHGCPACEHRDSVARAAAAAEPHCCPQCNP</sequence>
<dbReference type="AlphaFoldDB" id="A0A498R4H6"/>
<keyword evidence="3" id="KW-1185">Reference proteome</keyword>
<name>A0A498R4H6_9MYCO</name>
<reference evidence="2 3" key="1">
    <citation type="submission" date="2018-09" db="EMBL/GenBank/DDBJ databases">
        <authorList>
            <person name="Tagini F."/>
        </authorList>
    </citation>
    <scope>NUCLEOTIDE SEQUENCE [LARGE SCALE GENOMIC DNA]</scope>
    <source>
        <strain evidence="2 3">MK142</strain>
    </source>
</reference>
<dbReference type="EMBL" id="UPHU01000001">
    <property type="protein sequence ID" value="VBA55822.1"/>
    <property type="molecule type" value="Genomic_DNA"/>
</dbReference>
<proteinExistence type="predicted"/>
<evidence type="ECO:0000259" key="1">
    <source>
        <dbReference type="Pfam" id="PF20376"/>
    </source>
</evidence>
<organism evidence="2 3">
    <name type="scientific">Mycobacterium pseudokansasii</name>
    <dbReference type="NCBI Taxonomy" id="2341080"/>
    <lineage>
        <taxon>Bacteria</taxon>
        <taxon>Bacillati</taxon>
        <taxon>Actinomycetota</taxon>
        <taxon>Actinomycetes</taxon>
        <taxon>Mycobacteriales</taxon>
        <taxon>Mycobacteriaceae</taxon>
        <taxon>Mycobacterium</taxon>
    </lineage>
</organism>
<feature type="domain" description="DUF6671" evidence="1">
    <location>
        <begin position="84"/>
        <end position="298"/>
    </location>
</feature>
<dbReference type="RefSeq" id="WP_122502620.1">
    <property type="nucleotide sequence ID" value="NZ_UPHU01000001.1"/>
</dbReference>